<dbReference type="InterPro" id="IPR041657">
    <property type="entry name" value="HTH_17"/>
</dbReference>
<dbReference type="NCBIfam" id="TIGR01764">
    <property type="entry name" value="excise"/>
    <property type="match status" value="1"/>
</dbReference>
<dbReference type="KEGG" id="dbc:MFMK1_001911"/>
<dbReference type="Pfam" id="PF12728">
    <property type="entry name" value="HTH_17"/>
    <property type="match status" value="1"/>
</dbReference>
<proteinExistence type="predicted"/>
<dbReference type="AlphaFoldDB" id="A0AAU0UMS8"/>
<dbReference type="InterPro" id="IPR010093">
    <property type="entry name" value="SinI_DNA-bd"/>
</dbReference>
<evidence type="ECO:0000313" key="2">
    <source>
        <dbReference type="EMBL" id="WRO22089.1"/>
    </source>
</evidence>
<accession>A0AAU0UMS8</accession>
<keyword evidence="3" id="KW-1185">Reference proteome</keyword>
<dbReference type="Proteomes" id="UP001329915">
    <property type="component" value="Chromosome"/>
</dbReference>
<protein>
    <submittedName>
        <fullName evidence="2">Helix-turn-helix domain-containing protein</fullName>
    </submittedName>
</protein>
<evidence type="ECO:0000259" key="1">
    <source>
        <dbReference type="Pfam" id="PF12728"/>
    </source>
</evidence>
<feature type="domain" description="Helix-turn-helix" evidence="1">
    <location>
        <begin position="28"/>
        <end position="75"/>
    </location>
</feature>
<name>A0AAU0UMS8_9FIRM</name>
<dbReference type="GO" id="GO:0003677">
    <property type="term" value="F:DNA binding"/>
    <property type="evidence" value="ECO:0007669"/>
    <property type="project" value="InterPro"/>
</dbReference>
<evidence type="ECO:0000313" key="3">
    <source>
        <dbReference type="Proteomes" id="UP001329915"/>
    </source>
</evidence>
<reference evidence="2 3" key="1">
    <citation type="submission" date="2023-04" db="EMBL/GenBank/DDBJ databases">
        <authorList>
            <person name="Hsu D."/>
        </authorList>
    </citation>
    <scope>NUCLEOTIDE SEQUENCE [LARGE SCALE GENOMIC DNA]</scope>
    <source>
        <strain evidence="2 3">MK1</strain>
    </source>
</reference>
<dbReference type="EMBL" id="CP121694">
    <property type="protein sequence ID" value="WRO22089.1"/>
    <property type="molecule type" value="Genomic_DNA"/>
</dbReference>
<dbReference type="RefSeq" id="WP_366921506.1">
    <property type="nucleotide sequence ID" value="NZ_CP121694.1"/>
</dbReference>
<organism evidence="2 3">
    <name type="scientific">Metallumcola ferriviriculae</name>
    <dbReference type="NCBI Taxonomy" id="3039180"/>
    <lineage>
        <taxon>Bacteria</taxon>
        <taxon>Bacillati</taxon>
        <taxon>Bacillota</taxon>
        <taxon>Clostridia</taxon>
        <taxon>Neomoorellales</taxon>
        <taxon>Desulfitibacteraceae</taxon>
        <taxon>Metallumcola</taxon>
    </lineage>
</organism>
<gene>
    <name evidence="2" type="ORF">MFMK1_001911</name>
</gene>
<sequence>MIADRKITSTEEKNSNETLLALFEDKVLLTVPEVAKILRIGRTKAYELVRDDIIPSIRLGKHIRVPLVSLKKWLQIQVNSDIQ</sequence>